<protein>
    <submittedName>
        <fullName evidence="1">Uncharacterized protein</fullName>
    </submittedName>
</protein>
<dbReference type="EMBL" id="JAGHQL010000068">
    <property type="protein sequence ID" value="KAH0541784.1"/>
    <property type="molecule type" value="Genomic_DNA"/>
</dbReference>
<evidence type="ECO:0000313" key="2">
    <source>
        <dbReference type="Proteomes" id="UP000698800"/>
    </source>
</evidence>
<organism evidence="1 2">
    <name type="scientific">Glutinoglossum americanum</name>
    <dbReference type="NCBI Taxonomy" id="1670608"/>
    <lineage>
        <taxon>Eukaryota</taxon>
        <taxon>Fungi</taxon>
        <taxon>Dikarya</taxon>
        <taxon>Ascomycota</taxon>
        <taxon>Pezizomycotina</taxon>
        <taxon>Geoglossomycetes</taxon>
        <taxon>Geoglossales</taxon>
        <taxon>Geoglossaceae</taxon>
        <taxon>Glutinoglossum</taxon>
    </lineage>
</organism>
<dbReference type="OrthoDB" id="4948898at2759"/>
<proteinExistence type="predicted"/>
<accession>A0A9P8I706</accession>
<reference evidence="1" key="1">
    <citation type="submission" date="2021-03" db="EMBL/GenBank/DDBJ databases">
        <title>Comparative genomics and phylogenomic investigation of the class Geoglossomycetes provide insights into ecological specialization and systematics.</title>
        <authorList>
            <person name="Melie T."/>
            <person name="Pirro S."/>
            <person name="Miller A.N."/>
            <person name="Quandt A."/>
        </authorList>
    </citation>
    <scope>NUCLEOTIDE SEQUENCE</scope>
    <source>
        <strain evidence="1">GBOQ0MN5Z8</strain>
    </source>
</reference>
<keyword evidence="2" id="KW-1185">Reference proteome</keyword>
<dbReference type="SUPFAM" id="SSF56973">
    <property type="entry name" value="Aerolisin/ETX pore-forming domain"/>
    <property type="match status" value="1"/>
</dbReference>
<comment type="caution">
    <text evidence="1">The sequence shown here is derived from an EMBL/GenBank/DDBJ whole genome shotgun (WGS) entry which is preliminary data.</text>
</comment>
<dbReference type="Gene3D" id="2.170.15.10">
    <property type="entry name" value="Proaerolysin, chain A, domain 3"/>
    <property type="match status" value="1"/>
</dbReference>
<gene>
    <name evidence="1" type="ORF">FGG08_003739</name>
</gene>
<evidence type="ECO:0000313" key="1">
    <source>
        <dbReference type="EMBL" id="KAH0541784.1"/>
    </source>
</evidence>
<sequence>MPTTDSGSSSAPAVWPTNFRIRNHASDMVHISRTTTDPLVINYPRDKEKYNDQYFSFLRELANFDRIEYHVDKAKILSSAVVAMGSATDLPNTYSSSSMHTTSDGTTFSGNVTTTASPHAQVTATANMTRSAVSVPFTMYVTVASDNTSVAIEGTHNGTSFENLKADFKQESIPDNSQKAPCAY</sequence>
<dbReference type="AlphaFoldDB" id="A0A9P8I706"/>
<dbReference type="Proteomes" id="UP000698800">
    <property type="component" value="Unassembled WGS sequence"/>
</dbReference>
<dbReference type="Gene3D" id="2.80.10.50">
    <property type="match status" value="1"/>
</dbReference>
<name>A0A9P8I706_9PEZI</name>